<organism evidence="2 3">
    <name type="scientific">Haloferula luteola</name>
    <dbReference type="NCBI Taxonomy" id="595692"/>
    <lineage>
        <taxon>Bacteria</taxon>
        <taxon>Pseudomonadati</taxon>
        <taxon>Verrucomicrobiota</taxon>
        <taxon>Verrucomicrobiia</taxon>
        <taxon>Verrucomicrobiales</taxon>
        <taxon>Verrucomicrobiaceae</taxon>
        <taxon>Haloferula</taxon>
    </lineage>
</organism>
<dbReference type="AlphaFoldDB" id="A0A840V8F1"/>
<feature type="domain" description="HTH luxR-type" evidence="1">
    <location>
        <begin position="119"/>
        <end position="178"/>
    </location>
</feature>
<evidence type="ECO:0000313" key="2">
    <source>
        <dbReference type="EMBL" id="MBB5350230.1"/>
    </source>
</evidence>
<dbReference type="GO" id="GO:0003677">
    <property type="term" value="F:DNA binding"/>
    <property type="evidence" value="ECO:0007669"/>
    <property type="project" value="UniProtKB-KW"/>
</dbReference>
<dbReference type="InterPro" id="IPR016032">
    <property type="entry name" value="Sig_transdc_resp-reg_C-effctor"/>
</dbReference>
<proteinExistence type="predicted"/>
<dbReference type="Pfam" id="PF00196">
    <property type="entry name" value="GerE"/>
    <property type="match status" value="1"/>
</dbReference>
<dbReference type="InterPro" id="IPR036388">
    <property type="entry name" value="WH-like_DNA-bd_sf"/>
</dbReference>
<comment type="caution">
    <text evidence="2">The sequence shown here is derived from an EMBL/GenBank/DDBJ whole genome shotgun (WGS) entry which is preliminary data.</text>
</comment>
<evidence type="ECO:0000313" key="3">
    <source>
        <dbReference type="Proteomes" id="UP000557717"/>
    </source>
</evidence>
<reference evidence="2 3" key="1">
    <citation type="submission" date="2020-08" db="EMBL/GenBank/DDBJ databases">
        <title>Genomic Encyclopedia of Type Strains, Phase IV (KMG-IV): sequencing the most valuable type-strain genomes for metagenomic binning, comparative biology and taxonomic classification.</title>
        <authorList>
            <person name="Goeker M."/>
        </authorList>
    </citation>
    <scope>NUCLEOTIDE SEQUENCE [LARGE SCALE GENOMIC DNA]</scope>
    <source>
        <strain evidence="2 3">YC6886</strain>
    </source>
</reference>
<dbReference type="EMBL" id="JACHFD010000002">
    <property type="protein sequence ID" value="MBB5350230.1"/>
    <property type="molecule type" value="Genomic_DNA"/>
</dbReference>
<sequence length="187" mass="21201">MKGESRHWTEEEVRAVVGILGRSGIRRDTFAQRSERLLSELADWLEAEGWHTSHGPREVIRRGRPRDHGDEKFDWHDGPLRFSAHRTTPFCPRKSTLASILLRQCPWLAEALIAPEVSDAPPTRETRQAQVLASLIVGQSRKQIAERLGISINTVAGYVRDLYRVHGVSSQARLIQKASRQSLKPNL</sequence>
<keyword evidence="2" id="KW-0238">DNA-binding</keyword>
<name>A0A840V8F1_9BACT</name>
<dbReference type="Gene3D" id="1.10.10.10">
    <property type="entry name" value="Winged helix-like DNA-binding domain superfamily/Winged helix DNA-binding domain"/>
    <property type="match status" value="1"/>
</dbReference>
<dbReference type="SMART" id="SM00421">
    <property type="entry name" value="HTH_LUXR"/>
    <property type="match status" value="1"/>
</dbReference>
<protein>
    <submittedName>
        <fullName evidence="2">DNA-binding CsgD family transcriptional regulator</fullName>
    </submittedName>
</protein>
<accession>A0A840V8F1</accession>
<dbReference type="InterPro" id="IPR000792">
    <property type="entry name" value="Tscrpt_reg_LuxR_C"/>
</dbReference>
<dbReference type="GO" id="GO:0006355">
    <property type="term" value="P:regulation of DNA-templated transcription"/>
    <property type="evidence" value="ECO:0007669"/>
    <property type="project" value="InterPro"/>
</dbReference>
<gene>
    <name evidence="2" type="ORF">HNR46_000454</name>
</gene>
<evidence type="ECO:0000259" key="1">
    <source>
        <dbReference type="SMART" id="SM00421"/>
    </source>
</evidence>
<dbReference type="SUPFAM" id="SSF46894">
    <property type="entry name" value="C-terminal effector domain of the bipartite response regulators"/>
    <property type="match status" value="1"/>
</dbReference>
<dbReference type="RefSeq" id="WP_184015386.1">
    <property type="nucleotide sequence ID" value="NZ_JACHFD010000002.1"/>
</dbReference>
<dbReference type="Proteomes" id="UP000557717">
    <property type="component" value="Unassembled WGS sequence"/>
</dbReference>
<keyword evidence="3" id="KW-1185">Reference proteome</keyword>